<comment type="cofactor">
    <cofactor evidence="1">
        <name>Zn(2+)</name>
        <dbReference type="ChEBI" id="CHEBI:29105"/>
    </cofactor>
</comment>
<dbReference type="RefSeq" id="WP_344584231.1">
    <property type="nucleotide sequence ID" value="NZ_BAAARK010000052.1"/>
</dbReference>
<evidence type="ECO:0000256" key="5">
    <source>
        <dbReference type="ARBA" id="ARBA00022833"/>
    </source>
</evidence>
<evidence type="ECO:0000256" key="6">
    <source>
        <dbReference type="ARBA" id="ARBA00023002"/>
    </source>
</evidence>
<evidence type="ECO:0000313" key="10">
    <source>
        <dbReference type="EMBL" id="GAA2690478.1"/>
    </source>
</evidence>
<evidence type="ECO:0000259" key="9">
    <source>
        <dbReference type="SMART" id="SM00829"/>
    </source>
</evidence>
<feature type="domain" description="Enoyl reductase (ER)" evidence="9">
    <location>
        <begin position="10"/>
        <end position="342"/>
    </location>
</feature>
<organism evidence="10 11">
    <name type="scientific">Streptomyces lunalinharesii</name>
    <dbReference type="NCBI Taxonomy" id="333384"/>
    <lineage>
        <taxon>Bacteria</taxon>
        <taxon>Bacillati</taxon>
        <taxon>Actinomycetota</taxon>
        <taxon>Actinomycetes</taxon>
        <taxon>Kitasatosporales</taxon>
        <taxon>Streptomycetaceae</taxon>
        <taxon>Streptomyces</taxon>
    </lineage>
</organism>
<dbReference type="PANTHER" id="PTHR42940:SF8">
    <property type="entry name" value="VACUOLAR PROTEIN SORTING-ASSOCIATED PROTEIN 11"/>
    <property type="match status" value="1"/>
</dbReference>
<comment type="catalytic activity">
    <reaction evidence="8">
        <text>a primary alcohol + NAD(+) = an aldehyde + NADH + H(+)</text>
        <dbReference type="Rhea" id="RHEA:10736"/>
        <dbReference type="ChEBI" id="CHEBI:15378"/>
        <dbReference type="ChEBI" id="CHEBI:15734"/>
        <dbReference type="ChEBI" id="CHEBI:17478"/>
        <dbReference type="ChEBI" id="CHEBI:57540"/>
        <dbReference type="ChEBI" id="CHEBI:57945"/>
        <dbReference type="EC" id="1.1.1.1"/>
    </reaction>
</comment>
<evidence type="ECO:0000256" key="8">
    <source>
        <dbReference type="ARBA" id="ARBA00049243"/>
    </source>
</evidence>
<dbReference type="InterPro" id="IPR011032">
    <property type="entry name" value="GroES-like_sf"/>
</dbReference>
<reference evidence="11" key="1">
    <citation type="journal article" date="2019" name="Int. J. Syst. Evol. Microbiol.">
        <title>The Global Catalogue of Microorganisms (GCM) 10K type strain sequencing project: providing services to taxonomists for standard genome sequencing and annotation.</title>
        <authorList>
            <consortium name="The Broad Institute Genomics Platform"/>
            <consortium name="The Broad Institute Genome Sequencing Center for Infectious Disease"/>
            <person name="Wu L."/>
            <person name="Ma J."/>
        </authorList>
    </citation>
    <scope>NUCLEOTIDE SEQUENCE [LARGE SCALE GENOMIC DNA]</scope>
    <source>
        <strain evidence="11">JCM 16374</strain>
    </source>
</reference>
<keyword evidence="4" id="KW-0479">Metal-binding</keyword>
<evidence type="ECO:0000256" key="2">
    <source>
        <dbReference type="ARBA" id="ARBA00008072"/>
    </source>
</evidence>
<dbReference type="InterPro" id="IPR020843">
    <property type="entry name" value="ER"/>
</dbReference>
<dbReference type="SUPFAM" id="SSF50129">
    <property type="entry name" value="GroES-like"/>
    <property type="match status" value="1"/>
</dbReference>
<comment type="catalytic activity">
    <reaction evidence="7">
        <text>a secondary alcohol + NAD(+) = a ketone + NADH + H(+)</text>
        <dbReference type="Rhea" id="RHEA:10740"/>
        <dbReference type="ChEBI" id="CHEBI:15378"/>
        <dbReference type="ChEBI" id="CHEBI:17087"/>
        <dbReference type="ChEBI" id="CHEBI:35681"/>
        <dbReference type="ChEBI" id="CHEBI:57540"/>
        <dbReference type="ChEBI" id="CHEBI:57945"/>
        <dbReference type="EC" id="1.1.1.1"/>
    </reaction>
</comment>
<comment type="caution">
    <text evidence="10">The sequence shown here is derived from an EMBL/GenBank/DDBJ whole genome shotgun (WGS) entry which is preliminary data.</text>
</comment>
<dbReference type="Proteomes" id="UP001500994">
    <property type="component" value="Unassembled WGS sequence"/>
</dbReference>
<name>A0ABP6FEG1_9ACTN</name>
<dbReference type="SMART" id="SM00829">
    <property type="entry name" value="PKS_ER"/>
    <property type="match status" value="1"/>
</dbReference>
<dbReference type="EC" id="1.1.1.1" evidence="3"/>
<dbReference type="Pfam" id="PF00107">
    <property type="entry name" value="ADH_zinc_N"/>
    <property type="match status" value="1"/>
</dbReference>
<keyword evidence="5" id="KW-0862">Zinc</keyword>
<evidence type="ECO:0000256" key="3">
    <source>
        <dbReference type="ARBA" id="ARBA00013190"/>
    </source>
</evidence>
<sequence>MKAIVIDRFGPPEVLRTTWLPDPEPGPGEVRVRVGAATVARTKDVAVRAGRPPFAEQVRTFPHVLGTEHAGLVDAVGEGVDTALLGARVAVSSALTCGHCRYCAQGREEACPEFRLLGIHRPGSYAEFTVVPAVNVQVIPDGITLAQAASLAVNGVVAAAQLAAGGVGPDTTVLVLGAGGALGSTVAALAASRGSRVITVGRDPGRLAGLPLAAAIDSGTDDLTGRLRSAAGDDGIDCVIDNLGIPALWDAYLPALARAAVVVVSGSITDDPVPLRFRQLYLHSHAIVGVRTANRTHRDNLWTEVSAGFRPPEDFVHPTPWDQAVDAHARIEAGRSGGQIVLEFPGVAERPRR</sequence>
<evidence type="ECO:0000313" key="11">
    <source>
        <dbReference type="Proteomes" id="UP001500994"/>
    </source>
</evidence>
<dbReference type="EMBL" id="BAAARK010000052">
    <property type="protein sequence ID" value="GAA2690478.1"/>
    <property type="molecule type" value="Genomic_DNA"/>
</dbReference>
<protein>
    <recommendedName>
        <fullName evidence="3">alcohol dehydrogenase</fullName>
        <ecNumber evidence="3">1.1.1.1</ecNumber>
    </recommendedName>
</protein>
<evidence type="ECO:0000256" key="7">
    <source>
        <dbReference type="ARBA" id="ARBA00049164"/>
    </source>
</evidence>
<keyword evidence="11" id="KW-1185">Reference proteome</keyword>
<keyword evidence="6" id="KW-0560">Oxidoreductase</keyword>
<dbReference type="InterPro" id="IPR036291">
    <property type="entry name" value="NAD(P)-bd_dom_sf"/>
</dbReference>
<proteinExistence type="inferred from homology"/>
<gene>
    <name evidence="10" type="ORF">GCM10009864_75770</name>
</gene>
<evidence type="ECO:0000256" key="1">
    <source>
        <dbReference type="ARBA" id="ARBA00001947"/>
    </source>
</evidence>
<dbReference type="InterPro" id="IPR013149">
    <property type="entry name" value="ADH-like_C"/>
</dbReference>
<accession>A0ABP6FEG1</accession>
<dbReference type="InterPro" id="IPR013154">
    <property type="entry name" value="ADH-like_N"/>
</dbReference>
<dbReference type="PANTHER" id="PTHR42940">
    <property type="entry name" value="ALCOHOL DEHYDROGENASE 1-RELATED"/>
    <property type="match status" value="1"/>
</dbReference>
<dbReference type="Pfam" id="PF08240">
    <property type="entry name" value="ADH_N"/>
    <property type="match status" value="1"/>
</dbReference>
<dbReference type="Gene3D" id="3.90.180.10">
    <property type="entry name" value="Medium-chain alcohol dehydrogenases, catalytic domain"/>
    <property type="match status" value="1"/>
</dbReference>
<comment type="similarity">
    <text evidence="2">Belongs to the zinc-containing alcohol dehydrogenase family.</text>
</comment>
<evidence type="ECO:0000256" key="4">
    <source>
        <dbReference type="ARBA" id="ARBA00022723"/>
    </source>
</evidence>
<dbReference type="SUPFAM" id="SSF51735">
    <property type="entry name" value="NAD(P)-binding Rossmann-fold domains"/>
    <property type="match status" value="1"/>
</dbReference>